<dbReference type="SMART" id="SM00220">
    <property type="entry name" value="S_TKc"/>
    <property type="match status" value="1"/>
</dbReference>
<dbReference type="GO" id="GO:0004674">
    <property type="term" value="F:protein serine/threonine kinase activity"/>
    <property type="evidence" value="ECO:0007669"/>
    <property type="project" value="UniProtKB-KW"/>
</dbReference>
<feature type="compositionally biased region" description="Low complexity" evidence="6">
    <location>
        <begin position="346"/>
        <end position="362"/>
    </location>
</feature>
<dbReference type="PANTHER" id="PTHR43289">
    <property type="entry name" value="MITOGEN-ACTIVATED PROTEIN KINASE KINASE KINASE 20-RELATED"/>
    <property type="match status" value="1"/>
</dbReference>
<feature type="region of interest" description="Disordered" evidence="6">
    <location>
        <begin position="346"/>
        <end position="407"/>
    </location>
</feature>
<dbReference type="RefSeq" id="WP_394834924.1">
    <property type="nucleotide sequence ID" value="NZ_CP089929.1"/>
</dbReference>
<dbReference type="Gene3D" id="3.30.200.20">
    <property type="entry name" value="Phosphorylase Kinase, domain 1"/>
    <property type="match status" value="1"/>
</dbReference>
<keyword evidence="7" id="KW-0812">Transmembrane</keyword>
<evidence type="ECO:0000256" key="2">
    <source>
        <dbReference type="ARBA" id="ARBA00022741"/>
    </source>
</evidence>
<protein>
    <submittedName>
        <fullName evidence="9">Serine/threonine protein kinase</fullName>
    </submittedName>
</protein>
<dbReference type="PROSITE" id="PS50011">
    <property type="entry name" value="PROTEIN_KINASE_DOM"/>
    <property type="match status" value="1"/>
</dbReference>
<keyword evidence="2 5" id="KW-0547">Nucleotide-binding</keyword>
<keyword evidence="3 9" id="KW-0418">Kinase</keyword>
<proteinExistence type="predicted"/>
<dbReference type="InterPro" id="IPR017441">
    <property type="entry name" value="Protein_kinase_ATP_BS"/>
</dbReference>
<evidence type="ECO:0000313" key="10">
    <source>
        <dbReference type="Proteomes" id="UP001374803"/>
    </source>
</evidence>
<evidence type="ECO:0000256" key="6">
    <source>
        <dbReference type="SAM" id="MobiDB-lite"/>
    </source>
</evidence>
<evidence type="ECO:0000256" key="5">
    <source>
        <dbReference type="PROSITE-ProRule" id="PRU10141"/>
    </source>
</evidence>
<keyword evidence="10" id="KW-1185">Reference proteome</keyword>
<dbReference type="CDD" id="cd14014">
    <property type="entry name" value="STKc_PknB_like"/>
    <property type="match status" value="1"/>
</dbReference>
<name>A0ABZ2L673_9BACT</name>
<evidence type="ECO:0000313" key="9">
    <source>
        <dbReference type="EMBL" id="WXB05281.1"/>
    </source>
</evidence>
<feature type="domain" description="Protein kinase" evidence="8">
    <location>
        <begin position="14"/>
        <end position="282"/>
    </location>
</feature>
<dbReference type="Pfam" id="PF00069">
    <property type="entry name" value="Pkinase"/>
    <property type="match status" value="1"/>
</dbReference>
<sequence length="407" mass="43137">MNALAAGTVVDGRFVLEGLLGEGGMGTVWSARHAIIQRPVALKFLKRKDDDCVKRFLREARIVSGLAHPNIVHIHDVMTLDDGSPIMVMDHLVGESLASRLARQRTLGVREASAIVLQVVEGVAAAHQHGVVHRDLKPENIFLVGESRSDVRVLDFGIAKLVPPEGEALLTSGLTTTGALLGTPHYMAPEQVFGEKGMDHRVDIWALGVILYECLAGRRPIDGPNLGQVLKGITMGEIEPLSRVREDVPDALAAMVHRMLSRDKDARPNSLREVASILAPFAAGEVAPRHASKAPRIIAAAAGIVALGTMFFGVRMFVSSEKTGPEPPRPSESVAPVAVVPAEVEVPDAASSAPPAVADGGVPPSPRAPSRAKRVVTEAPPPASASSHKPEPTARPPGGVFDESPYR</sequence>
<feature type="binding site" evidence="5">
    <location>
        <position position="43"/>
    </location>
    <ligand>
        <name>ATP</name>
        <dbReference type="ChEBI" id="CHEBI:30616"/>
    </ligand>
</feature>
<evidence type="ECO:0000256" key="3">
    <source>
        <dbReference type="ARBA" id="ARBA00022777"/>
    </source>
</evidence>
<evidence type="ECO:0000256" key="4">
    <source>
        <dbReference type="ARBA" id="ARBA00022840"/>
    </source>
</evidence>
<evidence type="ECO:0000256" key="7">
    <source>
        <dbReference type="SAM" id="Phobius"/>
    </source>
</evidence>
<reference evidence="9" key="1">
    <citation type="submission" date="2021-12" db="EMBL/GenBank/DDBJ databases">
        <title>Discovery of the Pendulisporaceae a myxobacterial family with distinct sporulation behavior and unique specialized metabolism.</title>
        <authorList>
            <person name="Garcia R."/>
            <person name="Popoff A."/>
            <person name="Bader C.D."/>
            <person name="Loehr J."/>
            <person name="Walesch S."/>
            <person name="Walt C."/>
            <person name="Boldt J."/>
            <person name="Bunk B."/>
            <person name="Haeckl F.J.F.P.J."/>
            <person name="Gunesch A.P."/>
            <person name="Birkelbach J."/>
            <person name="Nuebel U."/>
            <person name="Pietschmann T."/>
            <person name="Bach T."/>
            <person name="Mueller R."/>
        </authorList>
    </citation>
    <scope>NUCLEOTIDE SEQUENCE</scope>
    <source>
        <strain evidence="9">MSr11367</strain>
    </source>
</reference>
<dbReference type="InterPro" id="IPR008271">
    <property type="entry name" value="Ser/Thr_kinase_AS"/>
</dbReference>
<accession>A0ABZ2L673</accession>
<dbReference type="Proteomes" id="UP001374803">
    <property type="component" value="Chromosome"/>
</dbReference>
<dbReference type="Gene3D" id="1.10.510.10">
    <property type="entry name" value="Transferase(Phosphotransferase) domain 1"/>
    <property type="match status" value="1"/>
</dbReference>
<gene>
    <name evidence="9" type="ORF">LVJ94_51340</name>
</gene>
<dbReference type="InterPro" id="IPR000719">
    <property type="entry name" value="Prot_kinase_dom"/>
</dbReference>
<feature type="transmembrane region" description="Helical" evidence="7">
    <location>
        <begin position="297"/>
        <end position="318"/>
    </location>
</feature>
<keyword evidence="9" id="KW-0723">Serine/threonine-protein kinase</keyword>
<dbReference type="InterPro" id="IPR011009">
    <property type="entry name" value="Kinase-like_dom_sf"/>
</dbReference>
<dbReference type="PROSITE" id="PS00108">
    <property type="entry name" value="PROTEIN_KINASE_ST"/>
    <property type="match status" value="1"/>
</dbReference>
<evidence type="ECO:0000259" key="8">
    <source>
        <dbReference type="PROSITE" id="PS50011"/>
    </source>
</evidence>
<dbReference type="EMBL" id="CP089983">
    <property type="protein sequence ID" value="WXB05281.1"/>
    <property type="molecule type" value="Genomic_DNA"/>
</dbReference>
<evidence type="ECO:0000256" key="1">
    <source>
        <dbReference type="ARBA" id="ARBA00022679"/>
    </source>
</evidence>
<dbReference type="PROSITE" id="PS00107">
    <property type="entry name" value="PROTEIN_KINASE_ATP"/>
    <property type="match status" value="1"/>
</dbReference>
<dbReference type="SUPFAM" id="SSF56112">
    <property type="entry name" value="Protein kinase-like (PK-like)"/>
    <property type="match status" value="1"/>
</dbReference>
<keyword evidence="1" id="KW-0808">Transferase</keyword>
<keyword evidence="4 5" id="KW-0067">ATP-binding</keyword>
<keyword evidence="7" id="KW-0472">Membrane</keyword>
<organism evidence="9 10">
    <name type="scientific">Pendulispora rubella</name>
    <dbReference type="NCBI Taxonomy" id="2741070"/>
    <lineage>
        <taxon>Bacteria</taxon>
        <taxon>Pseudomonadati</taxon>
        <taxon>Myxococcota</taxon>
        <taxon>Myxococcia</taxon>
        <taxon>Myxococcales</taxon>
        <taxon>Sorangiineae</taxon>
        <taxon>Pendulisporaceae</taxon>
        <taxon>Pendulispora</taxon>
    </lineage>
</organism>
<keyword evidence="7" id="KW-1133">Transmembrane helix</keyword>
<dbReference type="PANTHER" id="PTHR43289:SF6">
    <property type="entry name" value="SERINE_THREONINE-PROTEIN KINASE NEKL-3"/>
    <property type="match status" value="1"/>
</dbReference>